<accession>A0A812CGP1</accession>
<dbReference type="PANTHER" id="PTHR43313:SF50">
    <property type="entry name" value="GH26015P"/>
    <property type="match status" value="1"/>
</dbReference>
<dbReference type="AlphaFoldDB" id="A0A812CGP1"/>
<dbReference type="Pfam" id="PF00106">
    <property type="entry name" value="adh_short"/>
    <property type="match status" value="1"/>
</dbReference>
<evidence type="ECO:0000256" key="1">
    <source>
        <dbReference type="ARBA" id="ARBA00023002"/>
    </source>
</evidence>
<dbReference type="OrthoDB" id="294295at2759"/>
<gene>
    <name evidence="2" type="ORF">SPHA_35377</name>
</gene>
<dbReference type="EC" id="1.1.1.239" evidence="2"/>
<keyword evidence="3" id="KW-1185">Reference proteome</keyword>
<protein>
    <submittedName>
        <fullName evidence="2">HSD17B2</fullName>
        <ecNumber evidence="2">1.1.1.239</ecNumber>
        <ecNumber evidence="2">1.1.1.62</ecNumber>
    </submittedName>
</protein>
<proteinExistence type="predicted"/>
<dbReference type="GO" id="GO:0047035">
    <property type="term" value="F:testosterone dehydrogenase (NAD+) activity"/>
    <property type="evidence" value="ECO:0007669"/>
    <property type="project" value="UniProtKB-EC"/>
</dbReference>
<dbReference type="InterPro" id="IPR002347">
    <property type="entry name" value="SDR_fam"/>
</dbReference>
<dbReference type="EC" id="1.1.1.62" evidence="2"/>
<dbReference type="PROSITE" id="PS00061">
    <property type="entry name" value="ADH_SHORT"/>
    <property type="match status" value="1"/>
</dbReference>
<name>A0A812CGP1_ACAPH</name>
<dbReference type="SUPFAM" id="SSF51735">
    <property type="entry name" value="NAD(P)-binding Rossmann-fold domains"/>
    <property type="match status" value="1"/>
</dbReference>
<sequence length="207" mass="23336">MTSEEIFQKTLNVNLLGTFRLTKAFLPFIRRAKGRIINMSSFAARVPMNGISAYSVSKSAILAFSDILRLEMKKWDVHVSIIEPVGFRTNAFNEQVLEARLQEIWDSLDEECQIVYGRQYLEDLYSSYKELIPRVPSDLSPVVSAVCNSLLSKNPRERYPCGQGADILATLFAILPIRLADKVSKFMSVIPKNSRPLALEPSSHLVP</sequence>
<dbReference type="InterPro" id="IPR036291">
    <property type="entry name" value="NAD(P)-bd_dom_sf"/>
</dbReference>
<dbReference type="PANTHER" id="PTHR43313">
    <property type="entry name" value="SHORT-CHAIN DEHYDROGENASE/REDUCTASE FAMILY 9C"/>
    <property type="match status" value="1"/>
</dbReference>
<evidence type="ECO:0000313" key="3">
    <source>
        <dbReference type="Proteomes" id="UP000597762"/>
    </source>
</evidence>
<organism evidence="2 3">
    <name type="scientific">Acanthosepion pharaonis</name>
    <name type="common">Pharaoh cuttlefish</name>
    <name type="synonym">Sepia pharaonis</name>
    <dbReference type="NCBI Taxonomy" id="158019"/>
    <lineage>
        <taxon>Eukaryota</taxon>
        <taxon>Metazoa</taxon>
        <taxon>Spiralia</taxon>
        <taxon>Lophotrochozoa</taxon>
        <taxon>Mollusca</taxon>
        <taxon>Cephalopoda</taxon>
        <taxon>Coleoidea</taxon>
        <taxon>Decapodiformes</taxon>
        <taxon>Sepiida</taxon>
        <taxon>Sepiina</taxon>
        <taxon>Sepiidae</taxon>
        <taxon>Acanthosepion</taxon>
    </lineage>
</organism>
<dbReference type="GO" id="GO:0008202">
    <property type="term" value="P:steroid metabolic process"/>
    <property type="evidence" value="ECO:0007669"/>
    <property type="project" value="TreeGrafter"/>
</dbReference>
<dbReference type="InterPro" id="IPR020904">
    <property type="entry name" value="Sc_DH/Rdtase_CS"/>
</dbReference>
<evidence type="ECO:0000313" key="2">
    <source>
        <dbReference type="EMBL" id="CAE1266907.1"/>
    </source>
</evidence>
<dbReference type="Gene3D" id="3.40.50.720">
    <property type="entry name" value="NAD(P)-binding Rossmann-like Domain"/>
    <property type="match status" value="1"/>
</dbReference>
<keyword evidence="1 2" id="KW-0560">Oxidoreductase</keyword>
<comment type="caution">
    <text evidence="2">The sequence shown here is derived from an EMBL/GenBank/DDBJ whole genome shotgun (WGS) entry which is preliminary data.</text>
</comment>
<dbReference type="Proteomes" id="UP000597762">
    <property type="component" value="Unassembled WGS sequence"/>
</dbReference>
<dbReference type="EMBL" id="CAHIKZ030001520">
    <property type="protein sequence ID" value="CAE1266907.1"/>
    <property type="molecule type" value="Genomic_DNA"/>
</dbReference>
<reference evidence="2" key="1">
    <citation type="submission" date="2021-01" db="EMBL/GenBank/DDBJ databases">
        <authorList>
            <person name="Li R."/>
            <person name="Bekaert M."/>
        </authorList>
    </citation>
    <scope>NUCLEOTIDE SEQUENCE</scope>
    <source>
        <strain evidence="2">Farmed</strain>
    </source>
</reference>
<dbReference type="PRINTS" id="PR00081">
    <property type="entry name" value="GDHRDH"/>
</dbReference>
<dbReference type="GO" id="GO:0004303">
    <property type="term" value="F:estradiol 17-beta-dehydrogenase [NAD(P)+] activity"/>
    <property type="evidence" value="ECO:0007669"/>
    <property type="project" value="UniProtKB-EC"/>
</dbReference>